<comment type="caution">
    <text evidence="7">The sequence shown here is derived from an EMBL/GenBank/DDBJ whole genome shotgun (WGS) entry which is preliminary data.</text>
</comment>
<dbReference type="EMBL" id="CANTFK010000609">
    <property type="protein sequence ID" value="CAI5719036.1"/>
    <property type="molecule type" value="Genomic_DNA"/>
</dbReference>
<dbReference type="Pfam" id="PF00300">
    <property type="entry name" value="His_Phos_1"/>
    <property type="match status" value="1"/>
</dbReference>
<feature type="compositionally biased region" description="Low complexity" evidence="5">
    <location>
        <begin position="243"/>
        <end position="254"/>
    </location>
</feature>
<evidence type="ECO:0000256" key="2">
    <source>
        <dbReference type="ARBA" id="ARBA00022801"/>
    </source>
</evidence>
<protein>
    <recommendedName>
        <fullName evidence="3">Serine/threonine-protein phosphatase PGAM5, mitochondrial</fullName>
    </recommendedName>
    <alternativeName>
        <fullName evidence="4">Serine/threonine-protein phosphatase Pgam5, mitochondrial</fullName>
    </alternativeName>
</protein>
<dbReference type="GO" id="GO:0004722">
    <property type="term" value="F:protein serine/threonine phosphatase activity"/>
    <property type="evidence" value="ECO:0007669"/>
    <property type="project" value="TreeGrafter"/>
</dbReference>
<dbReference type="CDD" id="cd07067">
    <property type="entry name" value="HP_PGM_like"/>
    <property type="match status" value="1"/>
</dbReference>
<dbReference type="InterPro" id="IPR051021">
    <property type="entry name" value="Mito_Ser/Thr_phosphatase"/>
</dbReference>
<dbReference type="PANTHER" id="PTHR20935">
    <property type="entry name" value="PHOSPHOGLYCERATE MUTASE-RELATED"/>
    <property type="match status" value="1"/>
</dbReference>
<reference evidence="6 8" key="1">
    <citation type="submission" date="2021-11" db="EMBL/GenBank/DDBJ databases">
        <authorList>
            <person name="Islam A."/>
            <person name="Islam S."/>
            <person name="Flora M.S."/>
            <person name="Rahman M."/>
            <person name="Ziaur R.M."/>
            <person name="Epstein J.H."/>
            <person name="Hassan M."/>
            <person name="Klassen M."/>
            <person name="Woodard K."/>
            <person name="Webb A."/>
            <person name="Webby R.J."/>
            <person name="El Zowalaty M.E."/>
        </authorList>
    </citation>
    <scope>NUCLEOTIDE SEQUENCE [LARGE SCALE GENOMIC DNA]</scope>
    <source>
        <strain evidence="6">Pf1</strain>
    </source>
</reference>
<gene>
    <name evidence="6" type="ORF">PFR001_LOCUS3418</name>
    <name evidence="7" type="ORF">PFR002_LOCUS3742</name>
</gene>
<dbReference type="EMBL" id="CAKLBC010000725">
    <property type="protein sequence ID" value="CAH0487898.1"/>
    <property type="molecule type" value="Genomic_DNA"/>
</dbReference>
<dbReference type="Gene3D" id="3.40.50.1240">
    <property type="entry name" value="Phosphoglycerate mutase-like"/>
    <property type="match status" value="1"/>
</dbReference>
<evidence type="ECO:0000256" key="1">
    <source>
        <dbReference type="ARBA" id="ARBA00006717"/>
    </source>
</evidence>
<organism evidence="7 9">
    <name type="scientific">Peronospora farinosa</name>
    <dbReference type="NCBI Taxonomy" id="134698"/>
    <lineage>
        <taxon>Eukaryota</taxon>
        <taxon>Sar</taxon>
        <taxon>Stramenopiles</taxon>
        <taxon>Oomycota</taxon>
        <taxon>Peronosporomycetes</taxon>
        <taxon>Peronosporales</taxon>
        <taxon>Peronosporaceae</taxon>
        <taxon>Peronospora</taxon>
    </lineage>
</organism>
<dbReference type="GO" id="GO:0090141">
    <property type="term" value="P:positive regulation of mitochondrial fission"/>
    <property type="evidence" value="ECO:0007669"/>
    <property type="project" value="TreeGrafter"/>
</dbReference>
<dbReference type="AlphaFoldDB" id="A0AAV0TDI6"/>
<name>A0AAV0TDI6_9STRA</name>
<evidence type="ECO:0000313" key="6">
    <source>
        <dbReference type="EMBL" id="CAH0487898.1"/>
    </source>
</evidence>
<dbReference type="SMART" id="SM00855">
    <property type="entry name" value="PGAM"/>
    <property type="match status" value="1"/>
</dbReference>
<dbReference type="InterPro" id="IPR029033">
    <property type="entry name" value="His_PPase_superfam"/>
</dbReference>
<dbReference type="Proteomes" id="UP001157938">
    <property type="component" value="Unassembled WGS sequence"/>
</dbReference>
<dbReference type="SUPFAM" id="SSF50729">
    <property type="entry name" value="PH domain-like"/>
    <property type="match status" value="1"/>
</dbReference>
<dbReference type="Proteomes" id="UP001159659">
    <property type="component" value="Unassembled WGS sequence"/>
</dbReference>
<evidence type="ECO:0000256" key="3">
    <source>
        <dbReference type="ARBA" id="ARBA00039765"/>
    </source>
</evidence>
<comment type="similarity">
    <text evidence="1">Belongs to the phosphoglycerate mutase family. BPG-dependent PGAM subfamily.</text>
</comment>
<evidence type="ECO:0000256" key="4">
    <source>
        <dbReference type="ARBA" id="ARBA00040722"/>
    </source>
</evidence>
<dbReference type="GO" id="GO:0005739">
    <property type="term" value="C:mitochondrion"/>
    <property type="evidence" value="ECO:0007669"/>
    <property type="project" value="TreeGrafter"/>
</dbReference>
<dbReference type="PANTHER" id="PTHR20935:SF0">
    <property type="entry name" value="SERINE_THREONINE-PROTEIN PHOSPHATASE PGAM5, MITOCHONDRIAL"/>
    <property type="match status" value="1"/>
</dbReference>
<sequence length="496" mass="55536">MSLEMAAISTSNCKKTDDCSVKMEAVRIQELSLAGNGSVYNSPKRKQRPESGTVPTDLTLLLTELPTNKRRGNKRMLLTLVPDEARRGGEVIEVEGLLRVAEQIDRGQTQQNPAVFRTLGSFYCVLVRKSLGLFLETVSKDSPHTIVLNMDTMDLVHEPFESDCNFQLRYRQSERRESGNRQCAFSYVFMTSTKEECDKWRNGILRHQVSDTGSDQKRFVNKPLTGSGLISGSVPQSADSNAQSEEQQQRQQTEGPHEHPQPSLGEFLCSTPSKTKHFIMVRHGHYINAHMPQVSDSQQVLSQMGRQQAELTGKHLEVAHARIPTRHDVSVYHSDMTRAVETAAIIATYFGEVSLNSSSLLREGWPGTPYSSDFTARSGVTAACNNGAFQAMQKRTSVDVERMEKAFNWFFFDPRQTHDGNDEESYCVLVCHANLIRFFLCRALGVDPATTWGHFEINHCGVTRIDVCADRPIKVIAVNETGHLPLSLITSSEDHL</sequence>
<accession>A0AAV0TDI6</accession>
<evidence type="ECO:0000256" key="5">
    <source>
        <dbReference type="SAM" id="MobiDB-lite"/>
    </source>
</evidence>
<reference evidence="7" key="2">
    <citation type="submission" date="2022-12" db="EMBL/GenBank/DDBJ databases">
        <authorList>
            <person name="Webb A."/>
        </authorList>
    </citation>
    <scope>NUCLEOTIDE SEQUENCE</scope>
    <source>
        <strain evidence="7">Pf2</strain>
    </source>
</reference>
<keyword evidence="2" id="KW-0378">Hydrolase</keyword>
<keyword evidence="8" id="KW-1185">Reference proteome</keyword>
<evidence type="ECO:0000313" key="7">
    <source>
        <dbReference type="EMBL" id="CAI5719036.1"/>
    </source>
</evidence>
<proteinExistence type="inferred from homology"/>
<dbReference type="InterPro" id="IPR013078">
    <property type="entry name" value="His_Pase_superF_clade-1"/>
</dbReference>
<evidence type="ECO:0000313" key="9">
    <source>
        <dbReference type="Proteomes" id="UP001159659"/>
    </source>
</evidence>
<evidence type="ECO:0000313" key="8">
    <source>
        <dbReference type="Proteomes" id="UP001157938"/>
    </source>
</evidence>
<dbReference type="SUPFAM" id="SSF53254">
    <property type="entry name" value="Phosphoglycerate mutase-like"/>
    <property type="match status" value="1"/>
</dbReference>
<feature type="region of interest" description="Disordered" evidence="5">
    <location>
        <begin position="215"/>
        <end position="267"/>
    </location>
</feature>
<feature type="compositionally biased region" description="Polar residues" evidence="5">
    <location>
        <begin position="228"/>
        <end position="242"/>
    </location>
</feature>